<evidence type="ECO:0008006" key="3">
    <source>
        <dbReference type="Google" id="ProtNLM"/>
    </source>
</evidence>
<organism evidence="1 2">
    <name type="scientific">Actinomyces israelii</name>
    <dbReference type="NCBI Taxonomy" id="1659"/>
    <lineage>
        <taxon>Bacteria</taxon>
        <taxon>Bacillati</taxon>
        <taxon>Actinomycetota</taxon>
        <taxon>Actinomycetes</taxon>
        <taxon>Actinomycetales</taxon>
        <taxon>Actinomycetaceae</taxon>
        <taxon>Actinomyces</taxon>
    </lineage>
</organism>
<protein>
    <recommendedName>
        <fullName evidence="3">DUF4258 domain-containing protein</fullName>
    </recommendedName>
</protein>
<proteinExistence type="predicted"/>
<comment type="caution">
    <text evidence="1">The sequence shown here is derived from an EMBL/GenBank/DDBJ whole genome shotgun (WGS) entry which is preliminary data.</text>
</comment>
<dbReference type="RefSeq" id="WP_268916868.1">
    <property type="nucleotide sequence ID" value="NZ_CP124548.1"/>
</dbReference>
<name>A0ABT4I670_9ACTO</name>
<accession>A0ABT4I670</accession>
<dbReference type="EMBL" id="JAPTMY010000006">
    <property type="protein sequence ID" value="MCZ0857234.1"/>
    <property type="molecule type" value="Genomic_DNA"/>
</dbReference>
<gene>
    <name evidence="1" type="ORF">OHJ16_04155</name>
</gene>
<reference evidence="1" key="1">
    <citation type="submission" date="2022-10" db="EMBL/GenBank/DDBJ databases">
        <title>Genome sequence of Actinomyces israelii ATCC 10048.</title>
        <authorList>
            <person name="Watt R.M."/>
            <person name="Tong W.M."/>
        </authorList>
    </citation>
    <scope>NUCLEOTIDE SEQUENCE</scope>
    <source>
        <strain evidence="1">ATCC 10048</strain>
    </source>
</reference>
<keyword evidence="2" id="KW-1185">Reference proteome</keyword>
<sequence length="70" mass="8220">MGYQRRAFRHGVHREDIEQALSHPREVHYHDGYVMVLGSDRLGDLLEVAVDEAGQVFHAMRARSKYSRRR</sequence>
<evidence type="ECO:0000313" key="1">
    <source>
        <dbReference type="EMBL" id="MCZ0857234.1"/>
    </source>
</evidence>
<evidence type="ECO:0000313" key="2">
    <source>
        <dbReference type="Proteomes" id="UP001072034"/>
    </source>
</evidence>
<dbReference type="Proteomes" id="UP001072034">
    <property type="component" value="Unassembled WGS sequence"/>
</dbReference>